<evidence type="ECO:0000256" key="1">
    <source>
        <dbReference type="SAM" id="MobiDB-lite"/>
    </source>
</evidence>
<gene>
    <name evidence="2" type="ORF">KOR42_28830</name>
</gene>
<sequence>MKELGHINNSRKRHEPFGHNEATKHSDAGQQDIAKQSITQRTLSVLCVEGNGHDTPHSPCLHRTDFDCGFPIADHRILHSLYFVKYQTATTTEIANAAKSVGVAYSHRFKSAWRMFIGNQK</sequence>
<organism evidence="2 3">
    <name type="scientific">Thalassoglobus neptunius</name>
    <dbReference type="NCBI Taxonomy" id="1938619"/>
    <lineage>
        <taxon>Bacteria</taxon>
        <taxon>Pseudomonadati</taxon>
        <taxon>Planctomycetota</taxon>
        <taxon>Planctomycetia</taxon>
        <taxon>Planctomycetales</taxon>
        <taxon>Planctomycetaceae</taxon>
        <taxon>Thalassoglobus</taxon>
    </lineage>
</organism>
<dbReference type="Proteomes" id="UP000317243">
    <property type="component" value="Unassembled WGS sequence"/>
</dbReference>
<evidence type="ECO:0000313" key="3">
    <source>
        <dbReference type="Proteomes" id="UP000317243"/>
    </source>
</evidence>
<reference evidence="2 3" key="1">
    <citation type="submission" date="2019-02" db="EMBL/GenBank/DDBJ databases">
        <title>Deep-cultivation of Planctomycetes and their phenomic and genomic characterization uncovers novel biology.</title>
        <authorList>
            <person name="Wiegand S."/>
            <person name="Jogler M."/>
            <person name="Boedeker C."/>
            <person name="Pinto D."/>
            <person name="Vollmers J."/>
            <person name="Rivas-Marin E."/>
            <person name="Kohn T."/>
            <person name="Peeters S.H."/>
            <person name="Heuer A."/>
            <person name="Rast P."/>
            <person name="Oberbeckmann S."/>
            <person name="Bunk B."/>
            <person name="Jeske O."/>
            <person name="Meyerdierks A."/>
            <person name="Storesund J.E."/>
            <person name="Kallscheuer N."/>
            <person name="Luecker S."/>
            <person name="Lage O.M."/>
            <person name="Pohl T."/>
            <person name="Merkel B.J."/>
            <person name="Hornburger P."/>
            <person name="Mueller R.-W."/>
            <person name="Bruemmer F."/>
            <person name="Labrenz M."/>
            <person name="Spormann A.M."/>
            <person name="Op Den Camp H."/>
            <person name="Overmann J."/>
            <person name="Amann R."/>
            <person name="Jetten M.S.M."/>
            <person name="Mascher T."/>
            <person name="Medema M.H."/>
            <person name="Devos D.P."/>
            <person name="Kaster A.-K."/>
            <person name="Ovreas L."/>
            <person name="Rohde M."/>
            <person name="Galperin M.Y."/>
            <person name="Jogler C."/>
        </authorList>
    </citation>
    <scope>NUCLEOTIDE SEQUENCE [LARGE SCALE GENOMIC DNA]</scope>
    <source>
        <strain evidence="2 3">KOR42</strain>
    </source>
</reference>
<name>A0A5C5WX13_9PLAN</name>
<evidence type="ECO:0000313" key="2">
    <source>
        <dbReference type="EMBL" id="TWT55256.1"/>
    </source>
</evidence>
<comment type="caution">
    <text evidence="2">The sequence shown here is derived from an EMBL/GenBank/DDBJ whole genome shotgun (WGS) entry which is preliminary data.</text>
</comment>
<keyword evidence="3" id="KW-1185">Reference proteome</keyword>
<accession>A0A5C5WX13</accession>
<proteinExistence type="predicted"/>
<dbReference type="EMBL" id="SIHI01000005">
    <property type="protein sequence ID" value="TWT55256.1"/>
    <property type="molecule type" value="Genomic_DNA"/>
</dbReference>
<feature type="region of interest" description="Disordered" evidence="1">
    <location>
        <begin position="1"/>
        <end position="34"/>
    </location>
</feature>
<feature type="compositionally biased region" description="Basic and acidic residues" evidence="1">
    <location>
        <begin position="15"/>
        <end position="27"/>
    </location>
</feature>
<dbReference type="AlphaFoldDB" id="A0A5C5WX13"/>
<protein>
    <submittedName>
        <fullName evidence="2">Uncharacterized protein</fullName>
    </submittedName>
</protein>